<evidence type="ECO:0000256" key="4">
    <source>
        <dbReference type="ARBA" id="ARBA00022692"/>
    </source>
</evidence>
<gene>
    <name evidence="9" type="ORF">BXY41_10472</name>
</gene>
<feature type="transmembrane region" description="Helical" evidence="8">
    <location>
        <begin position="79"/>
        <end position="97"/>
    </location>
</feature>
<evidence type="ECO:0000256" key="8">
    <source>
        <dbReference type="SAM" id="Phobius"/>
    </source>
</evidence>
<keyword evidence="7 8" id="KW-0472">Membrane</keyword>
<keyword evidence="2" id="KW-0673">Quorum sensing</keyword>
<evidence type="ECO:0000313" key="10">
    <source>
        <dbReference type="Proteomes" id="UP000237749"/>
    </source>
</evidence>
<keyword evidence="1" id="KW-1003">Cell membrane</keyword>
<dbReference type="GO" id="GO:0009372">
    <property type="term" value="P:quorum sensing"/>
    <property type="evidence" value="ECO:0007669"/>
    <property type="project" value="UniProtKB-KW"/>
</dbReference>
<dbReference type="GO" id="GO:0006508">
    <property type="term" value="P:proteolysis"/>
    <property type="evidence" value="ECO:0007669"/>
    <property type="project" value="UniProtKB-KW"/>
</dbReference>
<evidence type="ECO:0000256" key="5">
    <source>
        <dbReference type="ARBA" id="ARBA00022801"/>
    </source>
</evidence>
<keyword evidence="10" id="KW-1185">Reference proteome</keyword>
<keyword evidence="5" id="KW-0378">Hydrolase</keyword>
<keyword evidence="4 8" id="KW-0812">Transmembrane</keyword>
<evidence type="ECO:0000256" key="1">
    <source>
        <dbReference type="ARBA" id="ARBA00022475"/>
    </source>
</evidence>
<dbReference type="SMART" id="SM00793">
    <property type="entry name" value="AgrB"/>
    <property type="match status" value="1"/>
</dbReference>
<organism evidence="9 10">
    <name type="scientific">Lacrimispora xylanisolvens</name>
    <dbReference type="NCBI Taxonomy" id="384636"/>
    <lineage>
        <taxon>Bacteria</taxon>
        <taxon>Bacillati</taxon>
        <taxon>Bacillota</taxon>
        <taxon>Clostridia</taxon>
        <taxon>Lachnospirales</taxon>
        <taxon>Lachnospiraceae</taxon>
        <taxon>Lacrimispora</taxon>
    </lineage>
</organism>
<evidence type="ECO:0000256" key="7">
    <source>
        <dbReference type="ARBA" id="ARBA00023136"/>
    </source>
</evidence>
<sequence>MIRWEETFVEKLVSNEIINEKEADLYQFGIECLVLKLIHCISYLCIAACFQMVPQLIVIGCVLIPLRRNAGGYHAKTKMGCYIFSCCYIAIILFLSNAQIHQVLLWGALVLSDAVIFFMSPADNENKRLDEKEVVHYRRKARLILMVANAGCLVLTAFHFCYAGNLFIWGIAAAAFLLVLS</sequence>
<comment type="caution">
    <text evidence="9">The sequence shown here is derived from an EMBL/GenBank/DDBJ whole genome shotgun (WGS) entry which is preliminary data.</text>
</comment>
<reference evidence="9 10" key="1">
    <citation type="submission" date="2018-02" db="EMBL/GenBank/DDBJ databases">
        <title>Genomic Encyclopedia of Archaeal and Bacterial Type Strains, Phase II (KMG-II): from individual species to whole genera.</title>
        <authorList>
            <person name="Goeker M."/>
        </authorList>
    </citation>
    <scope>NUCLEOTIDE SEQUENCE [LARGE SCALE GENOMIC DNA]</scope>
    <source>
        <strain evidence="9 10">DSM 3808</strain>
    </source>
</reference>
<feature type="transmembrane region" description="Helical" evidence="8">
    <location>
        <begin position="41"/>
        <end position="67"/>
    </location>
</feature>
<evidence type="ECO:0000256" key="3">
    <source>
        <dbReference type="ARBA" id="ARBA00022670"/>
    </source>
</evidence>
<evidence type="ECO:0000313" key="9">
    <source>
        <dbReference type="EMBL" id="PPK81272.1"/>
    </source>
</evidence>
<keyword evidence="3" id="KW-0645">Protease</keyword>
<feature type="transmembrane region" description="Helical" evidence="8">
    <location>
        <begin position="103"/>
        <end position="120"/>
    </location>
</feature>
<dbReference type="EMBL" id="PTJA01000004">
    <property type="protein sequence ID" value="PPK81272.1"/>
    <property type="molecule type" value="Genomic_DNA"/>
</dbReference>
<dbReference type="Proteomes" id="UP000237749">
    <property type="component" value="Unassembled WGS sequence"/>
</dbReference>
<evidence type="ECO:0000256" key="2">
    <source>
        <dbReference type="ARBA" id="ARBA00022654"/>
    </source>
</evidence>
<feature type="transmembrane region" description="Helical" evidence="8">
    <location>
        <begin position="141"/>
        <end position="158"/>
    </location>
</feature>
<dbReference type="InterPro" id="IPR006741">
    <property type="entry name" value="AgrB"/>
</dbReference>
<dbReference type="RefSeq" id="WP_170072287.1">
    <property type="nucleotide sequence ID" value="NZ_PTJA01000004.1"/>
</dbReference>
<keyword evidence="6 8" id="KW-1133">Transmembrane helix</keyword>
<protein>
    <submittedName>
        <fullName evidence="9">Accessory gene regulator B</fullName>
    </submittedName>
</protein>
<proteinExistence type="predicted"/>
<dbReference type="GO" id="GO:0008233">
    <property type="term" value="F:peptidase activity"/>
    <property type="evidence" value="ECO:0007669"/>
    <property type="project" value="UniProtKB-KW"/>
</dbReference>
<accession>A0A2S6HU48</accession>
<dbReference type="AlphaFoldDB" id="A0A2S6HU48"/>
<dbReference type="Pfam" id="PF04647">
    <property type="entry name" value="AgrB"/>
    <property type="match status" value="1"/>
</dbReference>
<name>A0A2S6HU48_9FIRM</name>
<dbReference type="GO" id="GO:0016020">
    <property type="term" value="C:membrane"/>
    <property type="evidence" value="ECO:0007669"/>
    <property type="project" value="InterPro"/>
</dbReference>
<evidence type="ECO:0000256" key="6">
    <source>
        <dbReference type="ARBA" id="ARBA00022989"/>
    </source>
</evidence>